<dbReference type="PANTHER" id="PTHR43877:SF2">
    <property type="entry name" value="AMINOALKYLPHOSPHONATE N-ACETYLTRANSFERASE-RELATED"/>
    <property type="match status" value="1"/>
</dbReference>
<name>A0A9W6KVZ6_9ACTN</name>
<evidence type="ECO:0000256" key="1">
    <source>
        <dbReference type="ARBA" id="ARBA00022679"/>
    </source>
</evidence>
<dbReference type="Gene3D" id="3.40.630.30">
    <property type="match status" value="1"/>
</dbReference>
<sequence>MEGRVAVRPLTGDDWRLKRDMRLAALKDSPAAFISTYAREAKRSELDWRSWPAGGAFFAAFGPPPGLRRRAGCDVPLGIAAAWVAAARPATTHLISMWVVPAARGNGIAAQLADAVTGWAAGRGHRTVELEIACGNTAALRAYLRCGFTPTGREPFTGGGTVLVRTVGR</sequence>
<dbReference type="PROSITE" id="PS51186">
    <property type="entry name" value="GNAT"/>
    <property type="match status" value="1"/>
</dbReference>
<proteinExistence type="predicted"/>
<keyword evidence="1" id="KW-0808">Transferase</keyword>
<evidence type="ECO:0000256" key="2">
    <source>
        <dbReference type="ARBA" id="ARBA00023315"/>
    </source>
</evidence>
<gene>
    <name evidence="4" type="ORF">GCM10017581_091670</name>
</gene>
<reference evidence="4" key="2">
    <citation type="submission" date="2023-01" db="EMBL/GenBank/DDBJ databases">
        <authorList>
            <person name="Sun Q."/>
            <person name="Evtushenko L."/>
        </authorList>
    </citation>
    <scope>NUCLEOTIDE SEQUENCE</scope>
    <source>
        <strain evidence="4">VKM Ac-1321</strain>
    </source>
</reference>
<dbReference type="InterPro" id="IPR050832">
    <property type="entry name" value="Bact_Acetyltransf"/>
</dbReference>
<dbReference type="Proteomes" id="UP001143480">
    <property type="component" value="Unassembled WGS sequence"/>
</dbReference>
<dbReference type="InterPro" id="IPR000182">
    <property type="entry name" value="GNAT_dom"/>
</dbReference>
<dbReference type="GO" id="GO:0016747">
    <property type="term" value="F:acyltransferase activity, transferring groups other than amino-acyl groups"/>
    <property type="evidence" value="ECO:0007669"/>
    <property type="project" value="InterPro"/>
</dbReference>
<comment type="caution">
    <text evidence="4">The sequence shown here is derived from an EMBL/GenBank/DDBJ whole genome shotgun (WGS) entry which is preliminary data.</text>
</comment>
<evidence type="ECO:0000259" key="3">
    <source>
        <dbReference type="PROSITE" id="PS51186"/>
    </source>
</evidence>
<accession>A0A9W6KVZ6</accession>
<dbReference type="SUPFAM" id="SSF55729">
    <property type="entry name" value="Acyl-CoA N-acyltransferases (Nat)"/>
    <property type="match status" value="1"/>
</dbReference>
<keyword evidence="2" id="KW-0012">Acyltransferase</keyword>
<feature type="domain" description="N-acetyltransferase" evidence="3">
    <location>
        <begin position="5"/>
        <end position="168"/>
    </location>
</feature>
<dbReference type="Pfam" id="PF00583">
    <property type="entry name" value="Acetyltransf_1"/>
    <property type="match status" value="1"/>
</dbReference>
<dbReference type="InterPro" id="IPR016181">
    <property type="entry name" value="Acyl_CoA_acyltransferase"/>
</dbReference>
<dbReference type="EMBL" id="BSFP01000095">
    <property type="protein sequence ID" value="GLL07415.1"/>
    <property type="molecule type" value="Genomic_DNA"/>
</dbReference>
<dbReference type="PANTHER" id="PTHR43877">
    <property type="entry name" value="AMINOALKYLPHOSPHONATE N-ACETYLTRANSFERASE-RELATED-RELATED"/>
    <property type="match status" value="1"/>
</dbReference>
<reference evidence="4" key="1">
    <citation type="journal article" date="2014" name="Int. J. Syst. Evol. Microbiol.">
        <title>Complete genome sequence of Corynebacterium casei LMG S-19264T (=DSM 44701T), isolated from a smear-ripened cheese.</title>
        <authorList>
            <consortium name="US DOE Joint Genome Institute (JGI-PGF)"/>
            <person name="Walter F."/>
            <person name="Albersmeier A."/>
            <person name="Kalinowski J."/>
            <person name="Ruckert C."/>
        </authorList>
    </citation>
    <scope>NUCLEOTIDE SEQUENCE</scope>
    <source>
        <strain evidence="4">VKM Ac-1321</strain>
    </source>
</reference>
<evidence type="ECO:0000313" key="4">
    <source>
        <dbReference type="EMBL" id="GLL07415.1"/>
    </source>
</evidence>
<dbReference type="AlphaFoldDB" id="A0A9W6KVZ6"/>
<protein>
    <recommendedName>
        <fullName evidence="3">N-acetyltransferase domain-containing protein</fullName>
    </recommendedName>
</protein>
<organism evidence="4 5">
    <name type="scientific">Dactylosporangium matsuzakiense</name>
    <dbReference type="NCBI Taxonomy" id="53360"/>
    <lineage>
        <taxon>Bacteria</taxon>
        <taxon>Bacillati</taxon>
        <taxon>Actinomycetota</taxon>
        <taxon>Actinomycetes</taxon>
        <taxon>Micromonosporales</taxon>
        <taxon>Micromonosporaceae</taxon>
        <taxon>Dactylosporangium</taxon>
    </lineage>
</organism>
<keyword evidence="5" id="KW-1185">Reference proteome</keyword>
<evidence type="ECO:0000313" key="5">
    <source>
        <dbReference type="Proteomes" id="UP001143480"/>
    </source>
</evidence>
<dbReference type="CDD" id="cd04301">
    <property type="entry name" value="NAT_SF"/>
    <property type="match status" value="1"/>
</dbReference>